<evidence type="ECO:0000313" key="1">
    <source>
        <dbReference type="EMBL" id="KAG5650651.1"/>
    </source>
</evidence>
<name>A0A9P7KFS7_9AGAR</name>
<dbReference type="EMBL" id="JABCKI010000394">
    <property type="protein sequence ID" value="KAG5650651.1"/>
    <property type="molecule type" value="Genomic_DNA"/>
</dbReference>
<reference evidence="1" key="2">
    <citation type="submission" date="2021-10" db="EMBL/GenBank/DDBJ databases">
        <title>Phylogenomics reveals ancestral predisposition of the termite-cultivated fungus Termitomyces towards a domesticated lifestyle.</title>
        <authorList>
            <person name="Auxier B."/>
            <person name="Grum-Grzhimaylo A."/>
            <person name="Cardenas M.E."/>
            <person name="Lodge J.D."/>
            <person name="Laessoe T."/>
            <person name="Pedersen O."/>
            <person name="Smith M.E."/>
            <person name="Kuyper T.W."/>
            <person name="Franco-Molano E.A."/>
            <person name="Baroni T.J."/>
            <person name="Aanen D.K."/>
        </authorList>
    </citation>
    <scope>NUCLEOTIDE SEQUENCE</scope>
    <source>
        <strain evidence="1">D49</strain>
    </source>
</reference>
<evidence type="ECO:0000313" key="2">
    <source>
        <dbReference type="Proteomes" id="UP000717328"/>
    </source>
</evidence>
<dbReference type="InterPro" id="IPR032675">
    <property type="entry name" value="LRR_dom_sf"/>
</dbReference>
<keyword evidence="2" id="KW-1185">Reference proteome</keyword>
<dbReference type="AlphaFoldDB" id="A0A9P7KFS7"/>
<dbReference type="Gene3D" id="3.80.10.10">
    <property type="entry name" value="Ribonuclease Inhibitor"/>
    <property type="match status" value="1"/>
</dbReference>
<dbReference type="OrthoDB" id="10675426at2759"/>
<dbReference type="SUPFAM" id="SSF52047">
    <property type="entry name" value="RNI-like"/>
    <property type="match status" value="1"/>
</dbReference>
<dbReference type="Proteomes" id="UP000717328">
    <property type="component" value="Unassembled WGS sequence"/>
</dbReference>
<comment type="caution">
    <text evidence="1">The sequence shown here is derived from an EMBL/GenBank/DDBJ whole genome shotgun (WGS) entry which is preliminary data.</text>
</comment>
<gene>
    <name evidence="1" type="ORF">H0H81_011489</name>
</gene>
<sequence>MAISPSRPLAVNITPQFATWLTRASTIRPFKLSLRIRGNPKKHQLIRELSFGIASLASRLSQLTLEFDGTASDVMWPFFTLPPDTFPVLDVLHLHFASRITEEIVSLYDHVPCSMLSDPDYLLLPWEQILYLEIMGEITLRTFSTIIFQCPQLHRLSVAGIDLDATADDLVDFLPPNTPQTFANLEELWIQIRGYEHNVPVLMENVLPFVRFPRLQTLKVAGNSEDTYHMFTLFALVPNLLECSSTTLRHVSLCFIDIKPHEFLSFLLSCTAVETLNCLIPAEVPPDTLLRHLNSRSNTTSIALPCLSNMKIAFTEQDFPLDLPRLDEALVAFASISPTRPLRVLYPIIIQSDDHVDTKATALICKRISTKLETLNQDVEVKVEESRHILHAFGMRDINLLAI</sequence>
<organism evidence="1 2">
    <name type="scientific">Sphagnurus paluster</name>
    <dbReference type="NCBI Taxonomy" id="117069"/>
    <lineage>
        <taxon>Eukaryota</taxon>
        <taxon>Fungi</taxon>
        <taxon>Dikarya</taxon>
        <taxon>Basidiomycota</taxon>
        <taxon>Agaricomycotina</taxon>
        <taxon>Agaricomycetes</taxon>
        <taxon>Agaricomycetidae</taxon>
        <taxon>Agaricales</taxon>
        <taxon>Tricholomatineae</taxon>
        <taxon>Lyophyllaceae</taxon>
        <taxon>Sphagnurus</taxon>
    </lineage>
</organism>
<proteinExistence type="predicted"/>
<reference evidence="1" key="1">
    <citation type="submission" date="2021-02" db="EMBL/GenBank/DDBJ databases">
        <authorList>
            <person name="Nieuwenhuis M."/>
            <person name="Van De Peppel L.J.J."/>
        </authorList>
    </citation>
    <scope>NUCLEOTIDE SEQUENCE</scope>
    <source>
        <strain evidence="1">D49</strain>
    </source>
</reference>
<protein>
    <submittedName>
        <fullName evidence="1">Uncharacterized protein</fullName>
    </submittedName>
</protein>
<accession>A0A9P7KFS7</accession>